<keyword evidence="5" id="KW-1185">Reference proteome</keyword>
<feature type="region of interest" description="Disordered" evidence="1">
    <location>
        <begin position="158"/>
        <end position="177"/>
    </location>
</feature>
<dbReference type="Proteomes" id="UP000240739">
    <property type="component" value="Unassembled WGS sequence"/>
</dbReference>
<keyword evidence="2" id="KW-0472">Membrane</keyword>
<protein>
    <recommendedName>
        <fullName evidence="3">YdbS-like PH domain-containing protein</fullName>
    </recommendedName>
</protein>
<reference evidence="4 5" key="1">
    <citation type="submission" date="2018-03" db="EMBL/GenBank/DDBJ databases">
        <title>Aquarubrobacter algicola gen. nov., sp. nov., a novel actinobacterium isolated from shallow eutrophic lake during the end of cyanobacterial harmful algal blooms.</title>
        <authorList>
            <person name="Chun S.J."/>
        </authorList>
    </citation>
    <scope>NUCLEOTIDE SEQUENCE [LARGE SCALE GENOMIC DNA]</scope>
    <source>
        <strain evidence="4 5">Seoho-28</strain>
    </source>
</reference>
<evidence type="ECO:0000256" key="2">
    <source>
        <dbReference type="SAM" id="Phobius"/>
    </source>
</evidence>
<dbReference type="EMBL" id="PYYB01000001">
    <property type="protein sequence ID" value="PTL60121.1"/>
    <property type="molecule type" value="Genomic_DNA"/>
</dbReference>
<gene>
    <name evidence="4" type="ORF">C7Y72_10925</name>
</gene>
<dbReference type="PANTHER" id="PTHR34473:SF2">
    <property type="entry name" value="UPF0699 TRANSMEMBRANE PROTEIN YDBT"/>
    <property type="match status" value="1"/>
</dbReference>
<evidence type="ECO:0000313" key="5">
    <source>
        <dbReference type="Proteomes" id="UP000240739"/>
    </source>
</evidence>
<feature type="domain" description="YdbS-like PH" evidence="3">
    <location>
        <begin position="75"/>
        <end position="147"/>
    </location>
</feature>
<dbReference type="AlphaFoldDB" id="A0A2T4ULL3"/>
<name>A0A2T4ULL3_9ACTN</name>
<dbReference type="Pfam" id="PF03703">
    <property type="entry name" value="bPH_2"/>
    <property type="match status" value="1"/>
</dbReference>
<accession>A0A2T4ULL3</accession>
<evidence type="ECO:0000256" key="1">
    <source>
        <dbReference type="SAM" id="MobiDB-lite"/>
    </source>
</evidence>
<dbReference type="RefSeq" id="WP_107568766.1">
    <property type="nucleotide sequence ID" value="NZ_PYYB01000001.1"/>
</dbReference>
<proteinExistence type="predicted"/>
<comment type="caution">
    <text evidence="4">The sequence shown here is derived from an EMBL/GenBank/DDBJ whole genome shotgun (WGS) entry which is preliminary data.</text>
</comment>
<feature type="transmembrane region" description="Helical" evidence="2">
    <location>
        <begin position="51"/>
        <end position="71"/>
    </location>
</feature>
<dbReference type="OrthoDB" id="4350422at2"/>
<sequence>MDLSAGESIIYQGHPSWRATIGLYIKGVLLCAVLAAIAAGVTRVTGDEVDVAVTVVVFLVAFLVVLAVGYLKRMGTEYTITTRRLHIRRGILNRQTEETRVERIQNANTTQSLLQRLLKVGTVDFDVASDERAGLFKFEGVEDPQSVVRAVDRAVTGEARTGATPAPGAPTAADEGL</sequence>
<evidence type="ECO:0000313" key="4">
    <source>
        <dbReference type="EMBL" id="PTL60121.1"/>
    </source>
</evidence>
<evidence type="ECO:0000259" key="3">
    <source>
        <dbReference type="Pfam" id="PF03703"/>
    </source>
</evidence>
<dbReference type="PANTHER" id="PTHR34473">
    <property type="entry name" value="UPF0699 TRANSMEMBRANE PROTEIN YDBS"/>
    <property type="match status" value="1"/>
</dbReference>
<dbReference type="InterPro" id="IPR005182">
    <property type="entry name" value="YdbS-like_PH"/>
</dbReference>
<organism evidence="4 5">
    <name type="scientific">Paraconexibacter algicola</name>
    <dbReference type="NCBI Taxonomy" id="2133960"/>
    <lineage>
        <taxon>Bacteria</taxon>
        <taxon>Bacillati</taxon>
        <taxon>Actinomycetota</taxon>
        <taxon>Thermoleophilia</taxon>
        <taxon>Solirubrobacterales</taxon>
        <taxon>Paraconexibacteraceae</taxon>
        <taxon>Paraconexibacter</taxon>
    </lineage>
</organism>
<feature type="transmembrane region" description="Helical" evidence="2">
    <location>
        <begin position="21"/>
        <end position="39"/>
    </location>
</feature>
<keyword evidence="2" id="KW-1133">Transmembrane helix</keyword>
<keyword evidence="2" id="KW-0812">Transmembrane</keyword>